<dbReference type="Proteomes" id="UP001479436">
    <property type="component" value="Unassembled WGS sequence"/>
</dbReference>
<proteinExistence type="predicted"/>
<evidence type="ECO:0008006" key="5">
    <source>
        <dbReference type="Google" id="ProtNLM"/>
    </source>
</evidence>
<feature type="chain" id="PRO_5045634074" description="Secreted protein" evidence="2">
    <location>
        <begin position="21"/>
        <end position="117"/>
    </location>
</feature>
<evidence type="ECO:0000256" key="1">
    <source>
        <dbReference type="SAM" id="MobiDB-lite"/>
    </source>
</evidence>
<feature type="signal peptide" evidence="2">
    <location>
        <begin position="1"/>
        <end position="20"/>
    </location>
</feature>
<feature type="region of interest" description="Disordered" evidence="1">
    <location>
        <begin position="87"/>
        <end position="117"/>
    </location>
</feature>
<organism evidence="3 4">
    <name type="scientific">Basidiobolus ranarum</name>
    <dbReference type="NCBI Taxonomy" id="34480"/>
    <lineage>
        <taxon>Eukaryota</taxon>
        <taxon>Fungi</taxon>
        <taxon>Fungi incertae sedis</taxon>
        <taxon>Zoopagomycota</taxon>
        <taxon>Entomophthoromycotina</taxon>
        <taxon>Basidiobolomycetes</taxon>
        <taxon>Basidiobolales</taxon>
        <taxon>Basidiobolaceae</taxon>
        <taxon>Basidiobolus</taxon>
    </lineage>
</organism>
<evidence type="ECO:0000313" key="4">
    <source>
        <dbReference type="Proteomes" id="UP001479436"/>
    </source>
</evidence>
<protein>
    <recommendedName>
        <fullName evidence="5">Secreted protein</fullName>
    </recommendedName>
</protein>
<comment type="caution">
    <text evidence="3">The sequence shown here is derived from an EMBL/GenBank/DDBJ whole genome shotgun (WGS) entry which is preliminary data.</text>
</comment>
<evidence type="ECO:0000313" key="3">
    <source>
        <dbReference type="EMBL" id="KAK9766353.1"/>
    </source>
</evidence>
<name>A0ABR2WY04_9FUNG</name>
<feature type="region of interest" description="Disordered" evidence="1">
    <location>
        <begin position="43"/>
        <end position="73"/>
    </location>
</feature>
<keyword evidence="2" id="KW-0732">Signal</keyword>
<evidence type="ECO:0000256" key="2">
    <source>
        <dbReference type="SAM" id="SignalP"/>
    </source>
</evidence>
<dbReference type="EMBL" id="JASJQH010000163">
    <property type="protein sequence ID" value="KAK9766353.1"/>
    <property type="molecule type" value="Genomic_DNA"/>
</dbReference>
<accession>A0ABR2WY04</accession>
<reference evidence="3 4" key="1">
    <citation type="submission" date="2023-04" db="EMBL/GenBank/DDBJ databases">
        <title>Genome of Basidiobolus ranarum AG-B5.</title>
        <authorList>
            <person name="Stajich J.E."/>
            <person name="Carter-House D."/>
            <person name="Gryganskyi A."/>
        </authorList>
    </citation>
    <scope>NUCLEOTIDE SEQUENCE [LARGE SCALE GENOMIC DNA]</scope>
    <source>
        <strain evidence="3 4">AG-B5</strain>
    </source>
</reference>
<sequence length="117" mass="12765">MVRVITLLLVLSSVIVVTQALPKLEYETTSSYSRSDLNSEYNDLKDASANSREVTHTEGKSGPGGSTTISKVSNYDDGKATCVVKVKKSEGDGPQRKHEEGCNPEEVKEPFKDSEKN</sequence>
<gene>
    <name evidence="3" type="ORF">K7432_004626</name>
</gene>
<keyword evidence="4" id="KW-1185">Reference proteome</keyword>